<dbReference type="Pfam" id="PF24850">
    <property type="entry name" value="CC_BshC"/>
    <property type="match status" value="1"/>
</dbReference>
<dbReference type="InterPro" id="IPR011199">
    <property type="entry name" value="Bacillithiol_biosynth_BshC"/>
</dbReference>
<dbReference type="NCBIfam" id="TIGR03998">
    <property type="entry name" value="thiol_BshC"/>
    <property type="match status" value="1"/>
</dbReference>
<keyword evidence="2" id="KW-0175">Coiled coil</keyword>
<organism evidence="5 6">
    <name type="scientific">Roseivirga echinicomitans</name>
    <dbReference type="NCBI Taxonomy" id="296218"/>
    <lineage>
        <taxon>Bacteria</taxon>
        <taxon>Pseudomonadati</taxon>
        <taxon>Bacteroidota</taxon>
        <taxon>Cytophagia</taxon>
        <taxon>Cytophagales</taxon>
        <taxon>Roseivirgaceae</taxon>
        <taxon>Roseivirga</taxon>
    </lineage>
</organism>
<dbReference type="EMBL" id="LRDB01000012">
    <property type="protein sequence ID" value="KYG78958.1"/>
    <property type="molecule type" value="Genomic_DNA"/>
</dbReference>
<dbReference type="EC" id="6.-.-.-" evidence="2"/>
<proteinExistence type="inferred from homology"/>
<dbReference type="OrthoDB" id="9765151at2"/>
<comment type="caution">
    <text evidence="5">The sequence shown here is derived from an EMBL/GenBank/DDBJ whole genome shotgun (WGS) entry which is preliminary data.</text>
</comment>
<reference evidence="5 6" key="1">
    <citation type="submission" date="2016-01" db="EMBL/GenBank/DDBJ databases">
        <title>Genome sequencing of Roseivirga echinicomitans KMM 6058.</title>
        <authorList>
            <person name="Selvaratnam C."/>
            <person name="Thevarajoo S."/>
            <person name="Goh K.M."/>
            <person name="Ee R."/>
            <person name="Chan K.-G."/>
            <person name="Chong C.S."/>
        </authorList>
    </citation>
    <scope>NUCLEOTIDE SEQUENCE [LARGE SCALE GENOMIC DNA]</scope>
    <source>
        <strain evidence="5 6">KMM 6058</strain>
    </source>
</reference>
<keyword evidence="1 2" id="KW-0436">Ligase</keyword>
<evidence type="ECO:0000259" key="3">
    <source>
        <dbReference type="Pfam" id="PF10079"/>
    </source>
</evidence>
<sequence>MAVSELSQVLLSKIPFNKTNSFSRSFLDYIEGKEALTGFYNRLPNIENFKLQIEEKHFSDESRKVLSSVLEQQYRGFETSKATKKNIAILKAGTTFTVTTGHQLNIFTGPLYFIYKIVTVINACKALKKHYPAYDFVPVYWMASEDHDFEEISYFRFNGKKFSWETEQTGAVGRFDPKSLKPIFDEIISLPDFFKEAYLKKNTLAEAGRHYVNALFGDEGLVVVDADNAQLKNILKPVMFDDIFKHSVNDSVTETSAQLDKAGYKTQVFPREINFFYLKGNIRSRIVKEDGQFYVLDTEISFTESELRAEIESHPKRFSPNVVLRPLYQEMILPNLAYVGGPSELVYWLQLKEVFTHFETPFPMLMPRNFAGVVTPNIQRKIEKSKLNFEDIFKPEEALIKEKVKQNTVNQLTLHSELEQIKSIFAEVLNVAKPIDVTLEKLVAAEQKRAENSIQKIEKKLMKAEKRNHDVLVNRISAIKESLFPGGSPQERKDNFLNFYLSDPAFIQNCLDSLDAFGYQFHLIAAHD</sequence>
<name>A0A150XJP5_9BACT</name>
<evidence type="ECO:0000313" key="5">
    <source>
        <dbReference type="EMBL" id="KYG78958.1"/>
    </source>
</evidence>
<keyword evidence="6" id="KW-1185">Reference proteome</keyword>
<gene>
    <name evidence="2" type="primary">bshC</name>
    <name evidence="5" type="ORF">AWN68_04835</name>
</gene>
<dbReference type="RefSeq" id="WP_068414968.1">
    <property type="nucleotide sequence ID" value="NZ_LRDB01000012.1"/>
</dbReference>
<feature type="domain" description="Bacillithiol biosynthesis BshC N-terminal Rossmann-like" evidence="3">
    <location>
        <begin position="13"/>
        <end position="369"/>
    </location>
</feature>
<evidence type="ECO:0000256" key="2">
    <source>
        <dbReference type="HAMAP-Rule" id="MF_01867"/>
    </source>
</evidence>
<feature type="domain" description="Bacillithiol biosynthesis BshC C-terminal coiled-coil" evidence="4">
    <location>
        <begin position="373"/>
        <end position="524"/>
    </location>
</feature>
<feature type="coiled-coil region" evidence="2">
    <location>
        <begin position="447"/>
        <end position="474"/>
    </location>
</feature>
<dbReference type="PIRSF" id="PIRSF012535">
    <property type="entry name" value="UCP012535"/>
    <property type="match status" value="1"/>
</dbReference>
<evidence type="ECO:0000259" key="4">
    <source>
        <dbReference type="Pfam" id="PF24850"/>
    </source>
</evidence>
<dbReference type="Proteomes" id="UP000075615">
    <property type="component" value="Unassembled WGS sequence"/>
</dbReference>
<evidence type="ECO:0000313" key="6">
    <source>
        <dbReference type="Proteomes" id="UP000075615"/>
    </source>
</evidence>
<comment type="similarity">
    <text evidence="2">Belongs to the BshC family.</text>
</comment>
<dbReference type="GO" id="GO:0016874">
    <property type="term" value="F:ligase activity"/>
    <property type="evidence" value="ECO:0007669"/>
    <property type="project" value="UniProtKB-UniRule"/>
</dbReference>
<dbReference type="AlphaFoldDB" id="A0A150XJP5"/>
<dbReference type="HAMAP" id="MF_01867">
    <property type="entry name" value="BshC"/>
    <property type="match status" value="1"/>
</dbReference>
<dbReference type="InterPro" id="IPR055399">
    <property type="entry name" value="CC_BshC"/>
</dbReference>
<dbReference type="InterPro" id="IPR055398">
    <property type="entry name" value="Rossmann-like_BshC"/>
</dbReference>
<dbReference type="STRING" id="296218.AWN68_04835"/>
<protein>
    <recommendedName>
        <fullName evidence="2">Putative cysteine ligase BshC</fullName>
        <ecNumber evidence="2">6.-.-.-</ecNumber>
    </recommendedName>
</protein>
<evidence type="ECO:0000256" key="1">
    <source>
        <dbReference type="ARBA" id="ARBA00022598"/>
    </source>
</evidence>
<dbReference type="Pfam" id="PF10079">
    <property type="entry name" value="Rossmann-like_BshC"/>
    <property type="match status" value="1"/>
</dbReference>
<accession>A0A150XJP5</accession>